<evidence type="ECO:0000313" key="2">
    <source>
        <dbReference type="EMBL" id="KAK2578818.1"/>
    </source>
</evidence>
<proteinExistence type="predicted"/>
<dbReference type="Pfam" id="PF13976">
    <property type="entry name" value="gag_pre-integrs"/>
    <property type="match status" value="1"/>
</dbReference>
<feature type="domain" description="GAG-pre-integrase" evidence="1">
    <location>
        <begin position="255"/>
        <end position="304"/>
    </location>
</feature>
<reference evidence="2" key="2">
    <citation type="journal article" date="2023" name="Commun. Biol.">
        <title>Intrasexual cuticular hydrocarbon dimorphism in a wasp sheds light on hydrocarbon biosynthesis genes in Hymenoptera.</title>
        <authorList>
            <person name="Moris V.C."/>
            <person name="Podsiadlowski L."/>
            <person name="Martin S."/>
            <person name="Oeyen J.P."/>
            <person name="Donath A."/>
            <person name="Petersen M."/>
            <person name="Wilbrandt J."/>
            <person name="Misof B."/>
            <person name="Liedtke D."/>
            <person name="Thamm M."/>
            <person name="Scheiner R."/>
            <person name="Schmitt T."/>
            <person name="Niehuis O."/>
        </authorList>
    </citation>
    <scope>NUCLEOTIDE SEQUENCE</scope>
    <source>
        <strain evidence="2">GBR_01_08_01A</strain>
    </source>
</reference>
<name>A0AAD9RFN5_9HYME</name>
<dbReference type="EMBL" id="JAIFRP010000159">
    <property type="protein sequence ID" value="KAK2578818.1"/>
    <property type="molecule type" value="Genomic_DNA"/>
</dbReference>
<dbReference type="Proteomes" id="UP001258017">
    <property type="component" value="Unassembled WGS sequence"/>
</dbReference>
<protein>
    <recommendedName>
        <fullName evidence="1">GAG-pre-integrase domain-containing protein</fullName>
    </recommendedName>
</protein>
<dbReference type="AlphaFoldDB" id="A0AAD9RFN5"/>
<sequence>MEYLKYTSDVSLCFGNDTSNKLTEYCDSDYAGQLEERKSTSGYVFLLQGGPIAWSLSIQRVTALSSAEAEYMAISEALKELLWLRPFLESLGFKQTQPTNLKVDNQAAIAMSNNPEVHRRTKHIGVRYHRVRQEQEAGNVNVVYVSTQEQIADILTKPLPWPTIQRYLNKMQITSQTRGGVENAACLSVFYSKDMSSESLFSTTFMEKTKNYGFYHGNGIMRLMDGQKIVLGGKRLDNQYVPFIRVILSPVSINAAQSIGVWHQRFGHVSDNIIRAMVRKQLVDGLEVTTTKREDCDSCHLGKQTINNHPIRKGRECLPVHKDERLKFAKSHMAWMEEWKTVIFSDEKKFNLDGPDGSVMVWAAFGYNGKTPIIWFPPKANAATSQDILEFVLDKYGDEIGGENFRFQHDNAAIHRAKIVKAWFQAVDIEVLTLISSKIFGEF</sequence>
<keyword evidence="3" id="KW-1185">Reference proteome</keyword>
<dbReference type="InterPro" id="IPR036397">
    <property type="entry name" value="RNaseH_sf"/>
</dbReference>
<dbReference type="InterPro" id="IPR025724">
    <property type="entry name" value="GAG-pre-integrase_dom"/>
</dbReference>
<dbReference type="CDD" id="cd09272">
    <property type="entry name" value="RNase_HI_RT_Ty1"/>
    <property type="match status" value="1"/>
</dbReference>
<dbReference type="PANTHER" id="PTHR11439:SF483">
    <property type="entry name" value="PEPTIDE SYNTHASE GLIP-LIKE, PUTATIVE (AFU_ORTHOLOGUE AFUA_3G12920)-RELATED"/>
    <property type="match status" value="1"/>
</dbReference>
<evidence type="ECO:0000259" key="1">
    <source>
        <dbReference type="Pfam" id="PF13976"/>
    </source>
</evidence>
<comment type="caution">
    <text evidence="2">The sequence shown here is derived from an EMBL/GenBank/DDBJ whole genome shotgun (WGS) entry which is preliminary data.</text>
</comment>
<organism evidence="2 3">
    <name type="scientific">Odynerus spinipes</name>
    <dbReference type="NCBI Taxonomy" id="1348599"/>
    <lineage>
        <taxon>Eukaryota</taxon>
        <taxon>Metazoa</taxon>
        <taxon>Ecdysozoa</taxon>
        <taxon>Arthropoda</taxon>
        <taxon>Hexapoda</taxon>
        <taxon>Insecta</taxon>
        <taxon>Pterygota</taxon>
        <taxon>Neoptera</taxon>
        <taxon>Endopterygota</taxon>
        <taxon>Hymenoptera</taxon>
        <taxon>Apocrita</taxon>
        <taxon>Aculeata</taxon>
        <taxon>Vespoidea</taxon>
        <taxon>Vespidae</taxon>
        <taxon>Eumeninae</taxon>
        <taxon>Odynerus</taxon>
    </lineage>
</organism>
<dbReference type="GO" id="GO:0003676">
    <property type="term" value="F:nucleic acid binding"/>
    <property type="evidence" value="ECO:0007669"/>
    <property type="project" value="InterPro"/>
</dbReference>
<dbReference type="Gene3D" id="3.30.420.10">
    <property type="entry name" value="Ribonuclease H-like superfamily/Ribonuclease H"/>
    <property type="match status" value="1"/>
</dbReference>
<dbReference type="PANTHER" id="PTHR11439">
    <property type="entry name" value="GAG-POL-RELATED RETROTRANSPOSON"/>
    <property type="match status" value="1"/>
</dbReference>
<evidence type="ECO:0000313" key="3">
    <source>
        <dbReference type="Proteomes" id="UP001258017"/>
    </source>
</evidence>
<gene>
    <name evidence="2" type="ORF">KPH14_011852</name>
</gene>
<reference evidence="2" key="1">
    <citation type="submission" date="2021-08" db="EMBL/GenBank/DDBJ databases">
        <authorList>
            <person name="Misof B."/>
            <person name="Oliver O."/>
            <person name="Podsiadlowski L."/>
            <person name="Donath A."/>
            <person name="Peters R."/>
            <person name="Mayer C."/>
            <person name="Rust J."/>
            <person name="Gunkel S."/>
            <person name="Lesny P."/>
            <person name="Martin S."/>
            <person name="Oeyen J.P."/>
            <person name="Petersen M."/>
            <person name="Panagiotis P."/>
            <person name="Wilbrandt J."/>
            <person name="Tanja T."/>
        </authorList>
    </citation>
    <scope>NUCLEOTIDE SEQUENCE</scope>
    <source>
        <strain evidence="2">GBR_01_08_01A</strain>
        <tissue evidence="2">Thorax + abdomen</tissue>
    </source>
</reference>
<accession>A0AAD9RFN5</accession>